<feature type="domain" description="NOA1/YqeH-like C-terminal" evidence="2">
    <location>
        <begin position="606"/>
        <end position="706"/>
    </location>
</feature>
<dbReference type="EMBL" id="JAGEUA010000006">
    <property type="protein sequence ID" value="KAL0974248.1"/>
    <property type="molecule type" value="Genomic_DNA"/>
</dbReference>
<dbReference type="Pfam" id="PF21516">
    <property type="entry name" value="YqeH-like_C"/>
    <property type="match status" value="1"/>
</dbReference>
<feature type="domain" description="G" evidence="1">
    <location>
        <begin position="394"/>
        <end position="446"/>
    </location>
</feature>
<dbReference type="CDD" id="cd01855">
    <property type="entry name" value="YqeH"/>
    <property type="match status" value="1"/>
</dbReference>
<organism evidence="3 4">
    <name type="scientific">Umbra pygmaea</name>
    <name type="common">Eastern mudminnow</name>
    <dbReference type="NCBI Taxonomy" id="75934"/>
    <lineage>
        <taxon>Eukaryota</taxon>
        <taxon>Metazoa</taxon>
        <taxon>Chordata</taxon>
        <taxon>Craniata</taxon>
        <taxon>Vertebrata</taxon>
        <taxon>Euteleostomi</taxon>
        <taxon>Actinopterygii</taxon>
        <taxon>Neopterygii</taxon>
        <taxon>Teleostei</taxon>
        <taxon>Protacanthopterygii</taxon>
        <taxon>Esociformes</taxon>
        <taxon>Umbridae</taxon>
        <taxon>Umbra</taxon>
    </lineage>
</organism>
<dbReference type="PANTHER" id="PTHR46406:SF1">
    <property type="entry name" value="NITRIC OXIDE-ASSOCIATED PROTEIN 1"/>
    <property type="match status" value="1"/>
</dbReference>
<dbReference type="InterPro" id="IPR006073">
    <property type="entry name" value="GTP-bd"/>
</dbReference>
<dbReference type="PANTHER" id="PTHR46406">
    <property type="entry name" value="NITRIC OXIDE-ASSOCIATED PROTEIN 1"/>
    <property type="match status" value="1"/>
</dbReference>
<evidence type="ECO:0008006" key="5">
    <source>
        <dbReference type="Google" id="ProtNLM"/>
    </source>
</evidence>
<dbReference type="Proteomes" id="UP001557470">
    <property type="component" value="Unassembled WGS sequence"/>
</dbReference>
<evidence type="ECO:0000259" key="1">
    <source>
        <dbReference type="Pfam" id="PF01926"/>
    </source>
</evidence>
<protein>
    <recommendedName>
        <fullName evidence="5">Nitric oxide associated 1</fullName>
    </recommendedName>
</protein>
<name>A0ABD0WR46_UMBPY</name>
<evidence type="ECO:0000313" key="3">
    <source>
        <dbReference type="EMBL" id="KAL0974248.1"/>
    </source>
</evidence>
<dbReference type="Pfam" id="PF01926">
    <property type="entry name" value="MMR_HSR1"/>
    <property type="match status" value="1"/>
</dbReference>
<dbReference type="InterPro" id="IPR048422">
    <property type="entry name" value="NOA1/YqeH-like_C"/>
</dbReference>
<dbReference type="AlphaFoldDB" id="A0ABD0WR46"/>
<dbReference type="Gene3D" id="3.40.50.300">
    <property type="entry name" value="P-loop containing nucleotide triphosphate hydrolases"/>
    <property type="match status" value="1"/>
</dbReference>
<keyword evidence="4" id="KW-1185">Reference proteome</keyword>
<evidence type="ECO:0000259" key="2">
    <source>
        <dbReference type="Pfam" id="PF21516"/>
    </source>
</evidence>
<dbReference type="SUPFAM" id="SSF52540">
    <property type="entry name" value="P-loop containing nucleoside triphosphate hydrolases"/>
    <property type="match status" value="1"/>
</dbReference>
<evidence type="ECO:0000313" key="4">
    <source>
        <dbReference type="Proteomes" id="UP001557470"/>
    </source>
</evidence>
<comment type="caution">
    <text evidence="3">The sequence shown here is derived from an EMBL/GenBank/DDBJ whole genome shotgun (WGS) entry which is preliminary data.</text>
</comment>
<accession>A0ABD0WR46</accession>
<proteinExistence type="predicted"/>
<dbReference type="InterPro" id="IPR027417">
    <property type="entry name" value="P-loop_NTPase"/>
</dbReference>
<gene>
    <name evidence="3" type="ORF">UPYG_G00217690</name>
</gene>
<reference evidence="3 4" key="1">
    <citation type="submission" date="2024-06" db="EMBL/GenBank/DDBJ databases">
        <authorList>
            <person name="Pan Q."/>
            <person name="Wen M."/>
            <person name="Jouanno E."/>
            <person name="Zahm M."/>
            <person name="Klopp C."/>
            <person name="Cabau C."/>
            <person name="Louis A."/>
            <person name="Berthelot C."/>
            <person name="Parey E."/>
            <person name="Roest Crollius H."/>
            <person name="Montfort J."/>
            <person name="Robinson-Rechavi M."/>
            <person name="Bouchez O."/>
            <person name="Lampietro C."/>
            <person name="Lopez Roques C."/>
            <person name="Donnadieu C."/>
            <person name="Postlethwait J."/>
            <person name="Bobe J."/>
            <person name="Verreycken H."/>
            <person name="Guiguen Y."/>
        </authorList>
    </citation>
    <scope>NUCLEOTIDE SEQUENCE [LARGE SCALE GENOMIC DNA]</scope>
    <source>
        <strain evidence="3">Up_M1</strain>
        <tissue evidence="3">Testis</tissue>
    </source>
</reference>
<sequence length="754" mass="84640">MSELYSFVKMYKFLQVPLRELVACKCSRHLAVPGVSTQLRIKWTSSSPLLEGDYTSVCGGSIFHHTLYLINGTCRARFYTTARGARGKIQMLGKQENIQDKYTSIEPEKDEHFVFLDYVDPEESYKDQSDGKLPVSALPVISKEDKRLPSTSGLKKHQRTLELQLRSLKDVTKAEGTRPDSVIEFHDVGFPLEETSKKKKKKSKGEQKIYGTPDTEEPFSDTCCNGCGAVMHCTAPDVAGYVPSEKYKLLLQEDTLKQAICQRCYLLTHHQKALTVKMSKEDYRNIVSRVKSEKALVLLIVDLLDMPDSIVPDLLELVGENKSIVVLGNKVDLIPGDSKNYLQRIRRQLSQYCTEEGISSDNIKDTHLISAKTGYGIENLISSLQRSWKYKGDVYLVGTANVGKSTLFNTLLESDYCKSRASDVIHKATISPWPGTTLNLLKFPIINPTPYRMFRRAGRLQSISQQTDGDLSPEELRRLEQFSKQGYLVGRVGRTFRTNIESNRRLVEFDPDSLAYGEETHTTFSKPCKQVGLTENELKDAHWLYDTPGIMKEHDVLSLLSEQEVKLVVPTQAIVPRTFVLKPGMTLFLGALGRIDYLKGEKSCWFSVIASNQVPIHITFLEKADHIYQKHAGQVLLGVPIGGEERMKDFPPLVSNEFELKGEGYEQACADIKMSSAGWVAVTGVEGSRVLLRAHAPEGAGLSMRTPPLLPHIVKLKGERIKNSVAYKTRKPPSLVNTSLSYKGAKRLKVKKKQ</sequence>
<dbReference type="InterPro" id="IPR052807">
    <property type="entry name" value="Mito_transl_resp_regulator"/>
</dbReference>